<sequence length="44" mass="4892">MWPVHSQTQLEGIYMAEIETGQSPVDFHGRQSLSGLVPSSLHIQ</sequence>
<proteinExistence type="predicted"/>
<dbReference type="Proteomes" id="UP000265520">
    <property type="component" value="Unassembled WGS sequence"/>
</dbReference>
<name>A0A392QXT7_9FABA</name>
<evidence type="ECO:0000313" key="1">
    <source>
        <dbReference type="EMBL" id="MCI28789.1"/>
    </source>
</evidence>
<keyword evidence="2" id="KW-1185">Reference proteome</keyword>
<evidence type="ECO:0000313" key="2">
    <source>
        <dbReference type="Proteomes" id="UP000265520"/>
    </source>
</evidence>
<dbReference type="AlphaFoldDB" id="A0A392QXT7"/>
<organism evidence="1 2">
    <name type="scientific">Trifolium medium</name>
    <dbReference type="NCBI Taxonomy" id="97028"/>
    <lineage>
        <taxon>Eukaryota</taxon>
        <taxon>Viridiplantae</taxon>
        <taxon>Streptophyta</taxon>
        <taxon>Embryophyta</taxon>
        <taxon>Tracheophyta</taxon>
        <taxon>Spermatophyta</taxon>
        <taxon>Magnoliopsida</taxon>
        <taxon>eudicotyledons</taxon>
        <taxon>Gunneridae</taxon>
        <taxon>Pentapetalae</taxon>
        <taxon>rosids</taxon>
        <taxon>fabids</taxon>
        <taxon>Fabales</taxon>
        <taxon>Fabaceae</taxon>
        <taxon>Papilionoideae</taxon>
        <taxon>50 kb inversion clade</taxon>
        <taxon>NPAAA clade</taxon>
        <taxon>Hologalegina</taxon>
        <taxon>IRL clade</taxon>
        <taxon>Trifolieae</taxon>
        <taxon>Trifolium</taxon>
    </lineage>
</organism>
<comment type="caution">
    <text evidence="1">The sequence shown here is derived from an EMBL/GenBank/DDBJ whole genome shotgun (WGS) entry which is preliminary data.</text>
</comment>
<feature type="non-terminal residue" evidence="1">
    <location>
        <position position="44"/>
    </location>
</feature>
<reference evidence="1 2" key="1">
    <citation type="journal article" date="2018" name="Front. Plant Sci.">
        <title>Red Clover (Trifolium pratense) and Zigzag Clover (T. medium) - A Picture of Genomic Similarities and Differences.</title>
        <authorList>
            <person name="Dluhosova J."/>
            <person name="Istvanek J."/>
            <person name="Nedelnik J."/>
            <person name="Repkova J."/>
        </authorList>
    </citation>
    <scope>NUCLEOTIDE SEQUENCE [LARGE SCALE GENOMIC DNA]</scope>
    <source>
        <strain evidence="2">cv. 10/8</strain>
        <tissue evidence="1">Leaf</tissue>
    </source>
</reference>
<protein>
    <submittedName>
        <fullName evidence="1">Uncharacterized protein</fullName>
    </submittedName>
</protein>
<accession>A0A392QXT7</accession>
<dbReference type="EMBL" id="LXQA010168047">
    <property type="protein sequence ID" value="MCI28789.1"/>
    <property type="molecule type" value="Genomic_DNA"/>
</dbReference>